<keyword evidence="1" id="KW-0812">Transmembrane</keyword>
<organism evidence="2">
    <name type="scientific">viral metagenome</name>
    <dbReference type="NCBI Taxonomy" id="1070528"/>
    <lineage>
        <taxon>unclassified sequences</taxon>
        <taxon>metagenomes</taxon>
        <taxon>organismal metagenomes</taxon>
    </lineage>
</organism>
<dbReference type="EMBL" id="MN739976">
    <property type="protein sequence ID" value="QHT80959.1"/>
    <property type="molecule type" value="Genomic_DNA"/>
</dbReference>
<proteinExistence type="predicted"/>
<evidence type="ECO:0000313" key="2">
    <source>
        <dbReference type="EMBL" id="QHT80959.1"/>
    </source>
</evidence>
<feature type="transmembrane region" description="Helical" evidence="1">
    <location>
        <begin position="81"/>
        <end position="104"/>
    </location>
</feature>
<dbReference type="PROSITE" id="PS51257">
    <property type="entry name" value="PROKAR_LIPOPROTEIN"/>
    <property type="match status" value="1"/>
</dbReference>
<dbReference type="AlphaFoldDB" id="A0A6C0HKE9"/>
<sequence>MLLQDIRNFEDIHVIFAAFVAACVVDTAGLFVWRQYPKEASISKWYDRFGLVAYMLDVTSIVIGILLAQVAYGFVSKSWSPALFCAIAIVIQQVHDLAFSQLLVPNVQKNHIFDVMKTYVGNSESWKVLIVDAVYMVLASLLTMYLAGEKTWVSASLLVTTLYVTGYALYIHA</sequence>
<evidence type="ECO:0000256" key="1">
    <source>
        <dbReference type="SAM" id="Phobius"/>
    </source>
</evidence>
<feature type="transmembrane region" description="Helical" evidence="1">
    <location>
        <begin position="152"/>
        <end position="171"/>
    </location>
</feature>
<accession>A0A6C0HKE9</accession>
<name>A0A6C0HKE9_9ZZZZ</name>
<feature type="transmembrane region" description="Helical" evidence="1">
    <location>
        <begin position="12"/>
        <end position="33"/>
    </location>
</feature>
<protein>
    <submittedName>
        <fullName evidence="2">Uncharacterized protein</fullName>
    </submittedName>
</protein>
<keyword evidence="1" id="KW-1133">Transmembrane helix</keyword>
<feature type="transmembrane region" description="Helical" evidence="1">
    <location>
        <begin position="54"/>
        <end position="75"/>
    </location>
</feature>
<feature type="transmembrane region" description="Helical" evidence="1">
    <location>
        <begin position="125"/>
        <end position="146"/>
    </location>
</feature>
<keyword evidence="1" id="KW-0472">Membrane</keyword>
<reference evidence="2" key="1">
    <citation type="journal article" date="2020" name="Nature">
        <title>Giant virus diversity and host interactions through global metagenomics.</title>
        <authorList>
            <person name="Schulz F."/>
            <person name="Roux S."/>
            <person name="Paez-Espino D."/>
            <person name="Jungbluth S."/>
            <person name="Walsh D.A."/>
            <person name="Denef V.J."/>
            <person name="McMahon K.D."/>
            <person name="Konstantinidis K.T."/>
            <person name="Eloe-Fadrosh E.A."/>
            <person name="Kyrpides N.C."/>
            <person name="Woyke T."/>
        </authorList>
    </citation>
    <scope>NUCLEOTIDE SEQUENCE</scope>
    <source>
        <strain evidence="2">GVMAG-M-3300023184-135</strain>
    </source>
</reference>